<dbReference type="RefSeq" id="WP_310011843.1">
    <property type="nucleotide sequence ID" value="NZ_JAVDQT010000002.1"/>
</dbReference>
<sequence length="124" mass="14518">MNKIIIKRIYEAPEADNGFRVLVDRIWPRGMSKEKAHIDLWAKDIAPTSQLRKWFGHEAAKWPIFQTKYCEELMGNLNAVKALLQDARGREIILLYGAKDEQHNQAIVLKDFITSHWEFLKENP</sequence>
<keyword evidence="2" id="KW-1185">Reference proteome</keyword>
<name>A0ABU1M860_9HYPH</name>
<gene>
    <name evidence="1" type="ORF">J2782_001964</name>
</gene>
<evidence type="ECO:0000313" key="2">
    <source>
        <dbReference type="Proteomes" id="UP001184614"/>
    </source>
</evidence>
<dbReference type="PANTHER" id="PTHR36849">
    <property type="entry name" value="CYTOPLASMIC PROTEIN-RELATED"/>
    <property type="match status" value="1"/>
</dbReference>
<proteinExistence type="predicted"/>
<comment type="caution">
    <text evidence="1">The sequence shown here is derived from an EMBL/GenBank/DDBJ whole genome shotgun (WGS) entry which is preliminary data.</text>
</comment>
<protein>
    <submittedName>
        <fullName evidence="1">Uncharacterized protein YeaO (DUF488 family)</fullName>
    </submittedName>
</protein>
<dbReference type="Proteomes" id="UP001184614">
    <property type="component" value="Unassembled WGS sequence"/>
</dbReference>
<organism evidence="1 2">
    <name type="scientific">Brucella pseudogrignonensis</name>
    <dbReference type="NCBI Taxonomy" id="419475"/>
    <lineage>
        <taxon>Bacteria</taxon>
        <taxon>Pseudomonadati</taxon>
        <taxon>Pseudomonadota</taxon>
        <taxon>Alphaproteobacteria</taxon>
        <taxon>Hyphomicrobiales</taxon>
        <taxon>Brucellaceae</taxon>
        <taxon>Brucella/Ochrobactrum group</taxon>
        <taxon>Brucella</taxon>
    </lineage>
</organism>
<dbReference type="InterPro" id="IPR052552">
    <property type="entry name" value="YeaO-like"/>
</dbReference>
<reference evidence="1 2" key="1">
    <citation type="submission" date="2023-07" db="EMBL/GenBank/DDBJ databases">
        <title>Sorghum-associated microbial communities from plants grown in Nebraska, USA.</title>
        <authorList>
            <person name="Schachtman D."/>
        </authorList>
    </citation>
    <scope>NUCLEOTIDE SEQUENCE [LARGE SCALE GENOMIC DNA]</scope>
    <source>
        <strain evidence="1 2">DS1730</strain>
    </source>
</reference>
<accession>A0ABU1M860</accession>
<evidence type="ECO:0000313" key="1">
    <source>
        <dbReference type="EMBL" id="MDR6432229.1"/>
    </source>
</evidence>
<dbReference type="EMBL" id="JAVDQT010000002">
    <property type="protein sequence ID" value="MDR6432229.1"/>
    <property type="molecule type" value="Genomic_DNA"/>
</dbReference>
<dbReference type="Pfam" id="PF22752">
    <property type="entry name" value="DUF488-N3i"/>
    <property type="match status" value="1"/>
</dbReference>
<dbReference type="PANTHER" id="PTHR36849:SF1">
    <property type="entry name" value="CYTOPLASMIC PROTEIN"/>
    <property type="match status" value="1"/>
</dbReference>